<evidence type="ECO:0000256" key="7">
    <source>
        <dbReference type="ARBA" id="ARBA00022679"/>
    </source>
</evidence>
<evidence type="ECO:0000256" key="16">
    <source>
        <dbReference type="ARBA" id="ARBA00023221"/>
    </source>
</evidence>
<keyword evidence="11" id="KW-0067">ATP-binding</keyword>
<evidence type="ECO:0000256" key="17">
    <source>
        <dbReference type="ARBA" id="ARBA00034549"/>
    </source>
</evidence>
<keyword evidence="5" id="KW-0444">Lipid biosynthesis</keyword>
<comment type="pathway">
    <text evidence="2">Isoprenoid biosynthesis; isopentenyl diphosphate biosynthesis via mevalonate pathway; isopentenyl diphosphate from (R)-mevalonate: step 2/3.</text>
</comment>
<name>A0A212CGW5_CEREH</name>
<evidence type="ECO:0000256" key="6">
    <source>
        <dbReference type="ARBA" id="ARBA00022548"/>
    </source>
</evidence>
<evidence type="ECO:0000256" key="4">
    <source>
        <dbReference type="ARBA" id="ARBA00022490"/>
    </source>
</evidence>
<keyword evidence="6" id="KW-0153">Cholesterol metabolism</keyword>
<keyword evidence="9" id="KW-0418">Kinase</keyword>
<keyword evidence="8" id="KW-0547">Nucleotide-binding</keyword>
<evidence type="ECO:0000256" key="8">
    <source>
        <dbReference type="ARBA" id="ARBA00022741"/>
    </source>
</evidence>
<evidence type="ECO:0000256" key="9">
    <source>
        <dbReference type="ARBA" id="ARBA00022777"/>
    </source>
</evidence>
<evidence type="ECO:0000256" key="12">
    <source>
        <dbReference type="ARBA" id="ARBA00022955"/>
    </source>
</evidence>
<dbReference type="GO" id="GO:0005829">
    <property type="term" value="C:cytosol"/>
    <property type="evidence" value="ECO:0007669"/>
    <property type="project" value="UniProtKB-SubCell"/>
</dbReference>
<evidence type="ECO:0000256" key="5">
    <source>
        <dbReference type="ARBA" id="ARBA00022516"/>
    </source>
</evidence>
<keyword evidence="15" id="KW-1207">Sterol metabolism</keyword>
<comment type="subcellular location">
    <subcellularLocation>
        <location evidence="1">Cytoplasm</location>
        <location evidence="1">Cytosol</location>
    </subcellularLocation>
</comment>
<keyword evidence="14" id="KW-0443">Lipid metabolism</keyword>
<evidence type="ECO:0000256" key="18">
    <source>
        <dbReference type="ARBA" id="ARBA00051752"/>
    </source>
</evidence>
<proteinExistence type="predicted"/>
<dbReference type="PANTHER" id="PTHR13101:SF1">
    <property type="entry name" value="PHOSPHOMEVALONATE KINASE"/>
    <property type="match status" value="1"/>
</dbReference>
<evidence type="ECO:0000256" key="19">
    <source>
        <dbReference type="ARBA" id="ARBA00057619"/>
    </source>
</evidence>
<dbReference type="AlphaFoldDB" id="A0A212CGW5"/>
<comment type="catalytic activity">
    <reaction evidence="18">
        <text>(R)-5-phosphomevalonate + ATP = (R)-5-diphosphomevalonate + ADP</text>
        <dbReference type="Rhea" id="RHEA:16341"/>
        <dbReference type="ChEBI" id="CHEBI:30616"/>
        <dbReference type="ChEBI" id="CHEBI:57557"/>
        <dbReference type="ChEBI" id="CHEBI:58146"/>
        <dbReference type="ChEBI" id="CHEBI:456216"/>
        <dbReference type="EC" id="2.7.4.2"/>
    </reaction>
    <physiologicalReaction direction="left-to-right" evidence="18">
        <dbReference type="Rhea" id="RHEA:16342"/>
    </physiologicalReaction>
    <physiologicalReaction direction="right-to-left" evidence="18">
        <dbReference type="Rhea" id="RHEA:16343"/>
    </physiologicalReaction>
</comment>
<comment type="caution">
    <text evidence="20">The sequence shown here is derived from an EMBL/GenBank/DDBJ whole genome shotgun (WGS) entry which is preliminary data.</text>
</comment>
<sequence>MAPLGGVPGLVLLFSGKRKSGKDFVTEALQSRLGADVCAVLRLSGPLKEQYAQEHGLDFQRLLDASTYKEAYRRDMIRWGEEKRQADPGFFCRKIVEGVCQPVWLVSDTRRVSDIQWFQEAYGAVTQTVRVVATEESRQQRGWVFTPGELLTTSAPGLSMRAGWPTVDQAAPSHVLRLPLSPWQAGGCEQGVIERSLRSGAQACVQIKKWS</sequence>
<keyword evidence="16" id="KW-0753">Steroid metabolism</keyword>
<evidence type="ECO:0000256" key="15">
    <source>
        <dbReference type="ARBA" id="ARBA00023166"/>
    </source>
</evidence>
<dbReference type="GO" id="GO:0006695">
    <property type="term" value="P:cholesterol biosynthetic process"/>
    <property type="evidence" value="ECO:0007669"/>
    <property type="project" value="UniProtKB-KW"/>
</dbReference>
<evidence type="ECO:0000256" key="11">
    <source>
        <dbReference type="ARBA" id="ARBA00022840"/>
    </source>
</evidence>
<evidence type="ECO:0000256" key="14">
    <source>
        <dbReference type="ARBA" id="ARBA00023098"/>
    </source>
</evidence>
<keyword evidence="10" id="KW-0152">Cholesterol biosynthesis</keyword>
<dbReference type="UniPathway" id="UPA00057">
    <property type="reaction ID" value="UER00099"/>
</dbReference>
<evidence type="ECO:0000256" key="10">
    <source>
        <dbReference type="ARBA" id="ARBA00022778"/>
    </source>
</evidence>
<dbReference type="EC" id="2.7.4.2" evidence="3"/>
<dbReference type="GO" id="GO:0019287">
    <property type="term" value="P:isopentenyl diphosphate biosynthetic process, mevalonate pathway"/>
    <property type="evidence" value="ECO:0007669"/>
    <property type="project" value="UniProtKB-UniPathway"/>
</dbReference>
<protein>
    <recommendedName>
        <fullName evidence="17">Phosphomevalonate kinase</fullName>
        <ecNumber evidence="3">2.7.4.2</ecNumber>
    </recommendedName>
</protein>
<dbReference type="FunFam" id="3.40.50.300:FF:001026">
    <property type="entry name" value="Phosphomevalonate kinase"/>
    <property type="match status" value="1"/>
</dbReference>
<dbReference type="Gene3D" id="3.40.50.300">
    <property type="entry name" value="P-loop containing nucleotide triphosphate hydrolases"/>
    <property type="match status" value="1"/>
</dbReference>
<dbReference type="GO" id="GO:0005524">
    <property type="term" value="F:ATP binding"/>
    <property type="evidence" value="ECO:0007669"/>
    <property type="project" value="UniProtKB-KW"/>
</dbReference>
<keyword evidence="13" id="KW-0756">Sterol biosynthesis</keyword>
<evidence type="ECO:0000313" key="20">
    <source>
        <dbReference type="EMBL" id="OWK05259.1"/>
    </source>
</evidence>
<dbReference type="NCBIfam" id="TIGR01223">
    <property type="entry name" value="Pmev_kin_anim"/>
    <property type="match status" value="1"/>
</dbReference>
<evidence type="ECO:0000256" key="2">
    <source>
        <dbReference type="ARBA" id="ARBA00005017"/>
    </source>
</evidence>
<accession>A0A212CGW5</accession>
<dbReference type="InterPro" id="IPR005919">
    <property type="entry name" value="Pmev_kin_anim"/>
</dbReference>
<dbReference type="GO" id="GO:0004631">
    <property type="term" value="F:phosphomevalonate kinase activity"/>
    <property type="evidence" value="ECO:0007669"/>
    <property type="project" value="UniProtKB-EC"/>
</dbReference>
<evidence type="ECO:0000256" key="13">
    <source>
        <dbReference type="ARBA" id="ARBA00023011"/>
    </source>
</evidence>
<evidence type="ECO:0000256" key="3">
    <source>
        <dbReference type="ARBA" id="ARBA00012958"/>
    </source>
</evidence>
<dbReference type="Pfam" id="PF04275">
    <property type="entry name" value="P-mevalo_kinase"/>
    <property type="match status" value="1"/>
</dbReference>
<dbReference type="OrthoDB" id="2401875at2759"/>
<dbReference type="PANTHER" id="PTHR13101">
    <property type="entry name" value="PHOSPHOMEVALONATE KINASE"/>
    <property type="match status" value="1"/>
</dbReference>
<keyword evidence="7" id="KW-0808">Transferase</keyword>
<dbReference type="Proteomes" id="UP000242450">
    <property type="component" value="Chromosome 20"/>
</dbReference>
<dbReference type="InterPro" id="IPR027417">
    <property type="entry name" value="P-loop_NTPase"/>
</dbReference>
<keyword evidence="4" id="KW-0963">Cytoplasm</keyword>
<dbReference type="EMBL" id="MKHE01000020">
    <property type="protein sequence ID" value="OWK05259.1"/>
    <property type="molecule type" value="Genomic_DNA"/>
</dbReference>
<keyword evidence="21" id="KW-1185">Reference proteome</keyword>
<dbReference type="SUPFAM" id="SSF52540">
    <property type="entry name" value="P-loop containing nucleoside triphosphate hydrolases"/>
    <property type="match status" value="1"/>
</dbReference>
<reference evidence="20 21" key="1">
    <citation type="journal article" date="2018" name="Mol. Genet. Genomics">
        <title>The red deer Cervus elaphus genome CerEla1.0: sequencing, annotating, genes, and chromosomes.</title>
        <authorList>
            <person name="Bana N.A."/>
            <person name="Nyiri A."/>
            <person name="Nagy J."/>
            <person name="Frank K."/>
            <person name="Nagy T."/>
            <person name="Steger V."/>
            <person name="Schiller M."/>
            <person name="Lakatos P."/>
            <person name="Sugar L."/>
            <person name="Horn P."/>
            <person name="Barta E."/>
            <person name="Orosz L."/>
        </authorList>
    </citation>
    <scope>NUCLEOTIDE SEQUENCE [LARGE SCALE GENOMIC DNA]</scope>
    <source>
        <strain evidence="20">Hungarian</strain>
    </source>
</reference>
<evidence type="ECO:0000313" key="21">
    <source>
        <dbReference type="Proteomes" id="UP000242450"/>
    </source>
</evidence>
<evidence type="ECO:0000256" key="1">
    <source>
        <dbReference type="ARBA" id="ARBA00004514"/>
    </source>
</evidence>
<comment type="function">
    <text evidence="19">Catalyzes the reversible ATP-dependent phosphorylation of mevalonate 5-phosphate to produce mevalonate diphosphate and ADP, a key step in the mevalonic acid mediated biosynthesis of isopentenyl diphosphate and other polyisoprenoid metabolites.</text>
</comment>
<organism evidence="20 21">
    <name type="scientific">Cervus elaphus hippelaphus</name>
    <name type="common">European red deer</name>
    <dbReference type="NCBI Taxonomy" id="46360"/>
    <lineage>
        <taxon>Eukaryota</taxon>
        <taxon>Metazoa</taxon>
        <taxon>Chordata</taxon>
        <taxon>Craniata</taxon>
        <taxon>Vertebrata</taxon>
        <taxon>Euteleostomi</taxon>
        <taxon>Mammalia</taxon>
        <taxon>Eutheria</taxon>
        <taxon>Laurasiatheria</taxon>
        <taxon>Artiodactyla</taxon>
        <taxon>Ruminantia</taxon>
        <taxon>Pecora</taxon>
        <taxon>Cervidae</taxon>
        <taxon>Cervinae</taxon>
        <taxon>Cervus</taxon>
    </lineage>
</organism>
<keyword evidence="12" id="KW-0752">Steroid biosynthesis</keyword>
<gene>
    <name evidence="20" type="ORF">Celaphus_00001950</name>
</gene>